<dbReference type="Proteomes" id="UP001558652">
    <property type="component" value="Unassembled WGS sequence"/>
</dbReference>
<evidence type="ECO:0000313" key="3">
    <source>
        <dbReference type="Proteomes" id="UP001558652"/>
    </source>
</evidence>
<accession>A0ABD0Y120</accession>
<organism evidence="2 3">
    <name type="scientific">Ranatra chinensis</name>
    <dbReference type="NCBI Taxonomy" id="642074"/>
    <lineage>
        <taxon>Eukaryota</taxon>
        <taxon>Metazoa</taxon>
        <taxon>Ecdysozoa</taxon>
        <taxon>Arthropoda</taxon>
        <taxon>Hexapoda</taxon>
        <taxon>Insecta</taxon>
        <taxon>Pterygota</taxon>
        <taxon>Neoptera</taxon>
        <taxon>Paraneoptera</taxon>
        <taxon>Hemiptera</taxon>
        <taxon>Heteroptera</taxon>
        <taxon>Panheteroptera</taxon>
        <taxon>Nepomorpha</taxon>
        <taxon>Nepidae</taxon>
        <taxon>Ranatrinae</taxon>
        <taxon>Ranatra</taxon>
    </lineage>
</organism>
<proteinExistence type="predicted"/>
<evidence type="ECO:0000313" key="2">
    <source>
        <dbReference type="EMBL" id="KAL1117161.1"/>
    </source>
</evidence>
<reference evidence="2 3" key="1">
    <citation type="submission" date="2024-07" db="EMBL/GenBank/DDBJ databases">
        <title>Chromosome-level genome assembly of the water stick insect Ranatra chinensis (Heteroptera: Nepidae).</title>
        <authorList>
            <person name="Liu X."/>
        </authorList>
    </citation>
    <scope>NUCLEOTIDE SEQUENCE [LARGE SCALE GENOMIC DNA]</scope>
    <source>
        <strain evidence="2">Cailab_2021Rc</strain>
        <tissue evidence="2">Muscle</tissue>
    </source>
</reference>
<evidence type="ECO:0000256" key="1">
    <source>
        <dbReference type="SAM" id="MobiDB-lite"/>
    </source>
</evidence>
<protein>
    <submittedName>
        <fullName evidence="2">Uncharacterized protein</fullName>
    </submittedName>
</protein>
<sequence>MQQVFQRYIVSGLGAKGSRPRLPSCLFRLRGLQEATQHRRRVRPPRGQSPLQDALHGNGRRSHHLIRRGRRFRIVPQQEQGEESEDDIHGRAASSAPGQLSAGLQPRRSGPREDSPDHRAEQEGDPSVVPELEGQAEEAHAYGKKPAEQWPRFNFKRNERFESIRKAYQPPSDLLIPTAAKNFARLSATSQP</sequence>
<name>A0ABD0Y120_9HEMI</name>
<feature type="compositionally biased region" description="Basic and acidic residues" evidence="1">
    <location>
        <begin position="110"/>
        <end position="122"/>
    </location>
</feature>
<dbReference type="AlphaFoldDB" id="A0ABD0Y120"/>
<comment type="caution">
    <text evidence="2">The sequence shown here is derived from an EMBL/GenBank/DDBJ whole genome shotgun (WGS) entry which is preliminary data.</text>
</comment>
<dbReference type="EMBL" id="JBFDAA010000016">
    <property type="protein sequence ID" value="KAL1117161.1"/>
    <property type="molecule type" value="Genomic_DNA"/>
</dbReference>
<feature type="compositionally biased region" description="Basic residues" evidence="1">
    <location>
        <begin position="58"/>
        <end position="73"/>
    </location>
</feature>
<feature type="region of interest" description="Disordered" evidence="1">
    <location>
        <begin position="36"/>
        <end position="150"/>
    </location>
</feature>
<feature type="compositionally biased region" description="Basic and acidic residues" evidence="1">
    <location>
        <begin position="137"/>
        <end position="147"/>
    </location>
</feature>
<gene>
    <name evidence="2" type="ORF">AAG570_004488</name>
</gene>
<keyword evidence="3" id="KW-1185">Reference proteome</keyword>